<accession>A0A828ZHU6</accession>
<proteinExistence type="predicted"/>
<evidence type="ECO:0000313" key="3">
    <source>
        <dbReference type="Proteomes" id="UP000010553"/>
    </source>
</evidence>
<name>A0A828ZHU6_ENTFC</name>
<dbReference type="EMBL" id="AHXC01000019">
    <property type="protein sequence ID" value="ELA99703.1"/>
    <property type="molecule type" value="Genomic_DNA"/>
</dbReference>
<keyword evidence="1" id="KW-1133">Transmembrane helix</keyword>
<dbReference type="AlphaFoldDB" id="A0A828ZHU6"/>
<evidence type="ECO:0000313" key="2">
    <source>
        <dbReference type="EMBL" id="ELA99703.1"/>
    </source>
</evidence>
<keyword evidence="1" id="KW-0812">Transmembrane</keyword>
<feature type="transmembrane region" description="Helical" evidence="1">
    <location>
        <begin position="6"/>
        <end position="37"/>
    </location>
</feature>
<keyword evidence="1" id="KW-0472">Membrane</keyword>
<comment type="caution">
    <text evidence="2">The sequence shown here is derived from an EMBL/GenBank/DDBJ whole genome shotgun (WGS) entry which is preliminary data.</text>
</comment>
<organism evidence="2 3">
    <name type="scientific">Enterococcus faecium EnGen0003</name>
    <dbReference type="NCBI Taxonomy" id="1138901"/>
    <lineage>
        <taxon>Bacteria</taxon>
        <taxon>Bacillati</taxon>
        <taxon>Bacillota</taxon>
        <taxon>Bacilli</taxon>
        <taxon>Lactobacillales</taxon>
        <taxon>Enterococcaceae</taxon>
        <taxon>Enterococcus</taxon>
    </lineage>
</organism>
<reference evidence="2 3" key="1">
    <citation type="submission" date="2012-12" db="EMBL/GenBank/DDBJ databases">
        <title>The Genome Sequence of Enterococcus faecium E1590.</title>
        <authorList>
            <consortium name="The Broad Institute Genome Sequencing Platform"/>
            <consortium name="The Broad Institute Genome Sequencing Center for Infectious Disease"/>
            <person name="Earl A.M."/>
            <person name="Gilmore M.S."/>
            <person name="van Schaik W."/>
            <person name="Lebreton F."/>
            <person name="Willems R.J."/>
            <person name="Walker B."/>
            <person name="Young S.K."/>
            <person name="Zeng Q."/>
            <person name="Gargeya S."/>
            <person name="Fitzgerald M."/>
            <person name="Haas B."/>
            <person name="Abouelleil A."/>
            <person name="Alvarado L."/>
            <person name="Arachchi H.M."/>
            <person name="Berlin A.M."/>
            <person name="Chapman S.B."/>
            <person name="Dewar J."/>
            <person name="Goldberg J."/>
            <person name="Griggs A."/>
            <person name="Gujja S."/>
            <person name="Hansen M."/>
            <person name="Howarth C."/>
            <person name="Imamovic A."/>
            <person name="Larimer J."/>
            <person name="McCowan C."/>
            <person name="Murphy C."/>
            <person name="Neiman D."/>
            <person name="Pearson M."/>
            <person name="Priest M."/>
            <person name="Roberts A."/>
            <person name="Saif S."/>
            <person name="Shea T."/>
            <person name="Sisk P."/>
            <person name="Sykes S."/>
            <person name="Wortman J."/>
            <person name="Nusbaum C."/>
            <person name="Birren B."/>
        </authorList>
    </citation>
    <scope>NUCLEOTIDE SEQUENCE [LARGE SCALE GENOMIC DNA]</scope>
    <source>
        <strain evidence="2 3">E1590</strain>
    </source>
</reference>
<gene>
    <name evidence="2" type="ORF">OIE_05810</name>
</gene>
<sequence length="57" mass="6292">MKKTDTLFIGFILGLLVIVAHQSIIGGSLFAALMVLINLLDSKERSNYGTRRSAKNR</sequence>
<evidence type="ECO:0000256" key="1">
    <source>
        <dbReference type="SAM" id="Phobius"/>
    </source>
</evidence>
<dbReference type="Proteomes" id="UP000010553">
    <property type="component" value="Unassembled WGS sequence"/>
</dbReference>
<protein>
    <submittedName>
        <fullName evidence="2">Uncharacterized protein</fullName>
    </submittedName>
</protein>